<dbReference type="PANTHER" id="PTHR21329:SF3">
    <property type="entry name" value="PHOSPHATIDYLINOSITOL N-ACETYLGLUCOSAMINYLTRANSFERASE SUBUNIT Q"/>
    <property type="match status" value="1"/>
</dbReference>
<comment type="caution">
    <text evidence="2">The sequence shown here is derived from an EMBL/GenBank/DDBJ whole genome shotgun (WGS) entry which is preliminary data.</text>
</comment>
<dbReference type="Proteomes" id="UP001162156">
    <property type="component" value="Unassembled WGS sequence"/>
</dbReference>
<sequence length="349" mass="40129">MFCVLWICDQSNSFFCSVKITCEMGKNILIFKPNTLEKHKAGYLIGCYKEFEDCEAYYITDDAVLNNFTQCIGYVGKSLKHSKLRIKSLFINSCSGKIVVNNDVSKSQSILEIVYDYEGFKNSDIVYRESESYGKHFKNLTDELRKNRLGVSENGKKSMIKCSLLSTIFLTELILKIIYAFKPLLRYSATFLHFKESVVNLKWFLNKLVEEKKLTPKMGNAFVAKIIDLLIGIILLNWFLKYEVNILSFIETTIEDIITNLKGLLVYLMGSPIGLKLNYSFNKILGKFFFYHISLWRVFLLGMESLLTSSFKFLVLPGALGFSFQVAMFSDIVSIATFHVYCIYVYAAR</sequence>
<gene>
    <name evidence="2" type="ORF">NQ314_004933</name>
</gene>
<proteinExistence type="predicted"/>
<name>A0AAV8ZL03_9CUCU</name>
<evidence type="ECO:0000256" key="1">
    <source>
        <dbReference type="SAM" id="Phobius"/>
    </source>
</evidence>
<feature type="transmembrane region" description="Helical" evidence="1">
    <location>
        <begin position="322"/>
        <end position="347"/>
    </location>
</feature>
<dbReference type="GO" id="GO:0016020">
    <property type="term" value="C:membrane"/>
    <property type="evidence" value="ECO:0007669"/>
    <property type="project" value="InterPro"/>
</dbReference>
<protein>
    <recommendedName>
        <fullName evidence="4">Phosphatidylinositol N-acetylglucosaminyltransferase subunit Q</fullName>
    </recommendedName>
</protein>
<evidence type="ECO:0008006" key="4">
    <source>
        <dbReference type="Google" id="ProtNLM"/>
    </source>
</evidence>
<dbReference type="Pfam" id="PF05024">
    <property type="entry name" value="Gpi1"/>
    <property type="match status" value="1"/>
</dbReference>
<dbReference type="GO" id="GO:0006506">
    <property type="term" value="P:GPI anchor biosynthetic process"/>
    <property type="evidence" value="ECO:0007669"/>
    <property type="project" value="InterPro"/>
</dbReference>
<dbReference type="GO" id="GO:0005783">
    <property type="term" value="C:endoplasmic reticulum"/>
    <property type="evidence" value="ECO:0007669"/>
    <property type="project" value="TreeGrafter"/>
</dbReference>
<evidence type="ECO:0000313" key="2">
    <source>
        <dbReference type="EMBL" id="KAJ8964396.1"/>
    </source>
</evidence>
<dbReference type="EMBL" id="JANEYF010001366">
    <property type="protein sequence ID" value="KAJ8964396.1"/>
    <property type="molecule type" value="Genomic_DNA"/>
</dbReference>
<keyword evidence="1" id="KW-0472">Membrane</keyword>
<dbReference type="AlphaFoldDB" id="A0AAV8ZL03"/>
<organism evidence="2 3">
    <name type="scientific">Rhamnusium bicolor</name>
    <dbReference type="NCBI Taxonomy" id="1586634"/>
    <lineage>
        <taxon>Eukaryota</taxon>
        <taxon>Metazoa</taxon>
        <taxon>Ecdysozoa</taxon>
        <taxon>Arthropoda</taxon>
        <taxon>Hexapoda</taxon>
        <taxon>Insecta</taxon>
        <taxon>Pterygota</taxon>
        <taxon>Neoptera</taxon>
        <taxon>Endopterygota</taxon>
        <taxon>Coleoptera</taxon>
        <taxon>Polyphaga</taxon>
        <taxon>Cucujiformia</taxon>
        <taxon>Chrysomeloidea</taxon>
        <taxon>Cerambycidae</taxon>
        <taxon>Lepturinae</taxon>
        <taxon>Rhagiini</taxon>
        <taxon>Rhamnusium</taxon>
    </lineage>
</organism>
<evidence type="ECO:0000313" key="3">
    <source>
        <dbReference type="Proteomes" id="UP001162156"/>
    </source>
</evidence>
<accession>A0AAV8ZL03</accession>
<dbReference type="InterPro" id="IPR007720">
    <property type="entry name" value="PigQ/GPI1"/>
</dbReference>
<keyword evidence="1" id="KW-0812">Transmembrane</keyword>
<feature type="transmembrane region" description="Helical" evidence="1">
    <location>
        <begin position="162"/>
        <end position="181"/>
    </location>
</feature>
<feature type="transmembrane region" description="Helical" evidence="1">
    <location>
        <begin position="222"/>
        <end position="240"/>
    </location>
</feature>
<keyword evidence="1" id="KW-1133">Transmembrane helix</keyword>
<dbReference type="PANTHER" id="PTHR21329">
    <property type="entry name" value="PHOSPHATIDYLINOSITOL N-ACETYLGLUCOSAMINYLTRANSFERASE SUBUNIT Q-RELATED"/>
    <property type="match status" value="1"/>
</dbReference>
<feature type="transmembrane region" description="Helical" evidence="1">
    <location>
        <begin position="284"/>
        <end position="302"/>
    </location>
</feature>
<keyword evidence="3" id="KW-1185">Reference proteome</keyword>
<reference evidence="2" key="1">
    <citation type="journal article" date="2023" name="Insect Mol. Biol.">
        <title>Genome sequencing provides insights into the evolution of gene families encoding plant cell wall-degrading enzymes in longhorned beetles.</title>
        <authorList>
            <person name="Shin N.R."/>
            <person name="Okamura Y."/>
            <person name="Kirsch R."/>
            <person name="Pauchet Y."/>
        </authorList>
    </citation>
    <scope>NUCLEOTIDE SEQUENCE</scope>
    <source>
        <strain evidence="2">RBIC_L_NR</strain>
    </source>
</reference>